<organism evidence="1">
    <name type="scientific">Siphoviridae sp. ctFbs2</name>
    <dbReference type="NCBI Taxonomy" id="2826213"/>
    <lineage>
        <taxon>Viruses</taxon>
        <taxon>Duplodnaviria</taxon>
        <taxon>Heunggongvirae</taxon>
        <taxon>Uroviricota</taxon>
        <taxon>Caudoviricetes</taxon>
    </lineage>
</organism>
<protein>
    <submittedName>
        <fullName evidence="1">Uncharacterized protein</fullName>
    </submittedName>
</protein>
<sequence length="276" mass="29724">MAFEIVDGMTGTKHISSDDLSALNIATIGKANCVLEYGDNFKLTMASANNATLGTGVGMVGGKRFWNQAATSLTVQSGTQGQKRNDLVVARYAKTSAGVESITPVVIKGTPSTGIAADPATTSNDLKLWRIPLNGISVGTPVALFDSVASLKSVGESVFQDVFYWLYSDAGSGEVIFYARGGIATLTFIDVTNMDPGEPWKIPTVIPYKFRSEFNFYGALVHKQSNNIGQVWIPGKYSDDEHMYVYAGVPTHSKTNSLNGSVTWIYAEPTNREPNK</sequence>
<accession>A0A8S5NMM3</accession>
<dbReference type="EMBL" id="BK015193">
    <property type="protein sequence ID" value="DAD95522.1"/>
    <property type="molecule type" value="Genomic_DNA"/>
</dbReference>
<proteinExistence type="predicted"/>
<evidence type="ECO:0000313" key="1">
    <source>
        <dbReference type="EMBL" id="DAD95522.1"/>
    </source>
</evidence>
<reference evidence="1" key="1">
    <citation type="journal article" date="2021" name="Proc. Natl. Acad. Sci. U.S.A.">
        <title>A Catalog of Tens of Thousands of Viruses from Human Metagenomes Reveals Hidden Associations with Chronic Diseases.</title>
        <authorList>
            <person name="Tisza M.J."/>
            <person name="Buck C.B."/>
        </authorList>
    </citation>
    <scope>NUCLEOTIDE SEQUENCE</scope>
    <source>
        <strain evidence="1">CtFbs2</strain>
    </source>
</reference>
<name>A0A8S5NMM3_9CAUD</name>